<gene>
    <name evidence="3" type="ORF">Naga_101749g1</name>
</gene>
<organism evidence="3 4">
    <name type="scientific">Nannochloropsis gaditana</name>
    <dbReference type="NCBI Taxonomy" id="72520"/>
    <lineage>
        <taxon>Eukaryota</taxon>
        <taxon>Sar</taxon>
        <taxon>Stramenopiles</taxon>
        <taxon>Ochrophyta</taxon>
        <taxon>Eustigmatophyceae</taxon>
        <taxon>Eustigmatales</taxon>
        <taxon>Monodopsidaceae</taxon>
        <taxon>Nannochloropsis</taxon>
    </lineage>
</organism>
<dbReference type="OrthoDB" id="195320at2759"/>
<evidence type="ECO:0000313" key="4">
    <source>
        <dbReference type="Proteomes" id="UP000019335"/>
    </source>
</evidence>
<keyword evidence="4" id="KW-1185">Reference proteome</keyword>
<reference evidence="3 4" key="1">
    <citation type="journal article" date="2014" name="Mol. Plant">
        <title>Chromosome Scale Genome Assembly and Transcriptome Profiling of Nannochloropsis gaditana in Nitrogen Depletion.</title>
        <authorList>
            <person name="Corteggiani Carpinelli E."/>
            <person name="Telatin A."/>
            <person name="Vitulo N."/>
            <person name="Forcato C."/>
            <person name="D'Angelo M."/>
            <person name="Schiavon R."/>
            <person name="Vezzi A."/>
            <person name="Giacometti G.M."/>
            <person name="Morosinotto T."/>
            <person name="Valle G."/>
        </authorList>
    </citation>
    <scope>NUCLEOTIDE SEQUENCE [LARGE SCALE GENOMIC DNA]</scope>
    <source>
        <strain evidence="3 4">B-31</strain>
    </source>
</reference>
<comment type="caution">
    <text evidence="3">The sequence shown here is derived from an EMBL/GenBank/DDBJ whole genome shotgun (WGS) entry which is preliminary data.</text>
</comment>
<dbReference type="AlphaFoldDB" id="W7TT20"/>
<protein>
    <recommendedName>
        <fullName evidence="2">DUF3752 domain-containing protein</fullName>
    </recommendedName>
</protein>
<evidence type="ECO:0000313" key="3">
    <source>
        <dbReference type="EMBL" id="EWM23459.1"/>
    </source>
</evidence>
<name>W7TT20_9STRA</name>
<evidence type="ECO:0000256" key="1">
    <source>
        <dbReference type="SAM" id="MobiDB-lite"/>
    </source>
</evidence>
<proteinExistence type="predicted"/>
<feature type="region of interest" description="Disordered" evidence="1">
    <location>
        <begin position="1"/>
        <end position="122"/>
    </location>
</feature>
<dbReference type="Pfam" id="PF12572">
    <property type="entry name" value="DUF3752"/>
    <property type="match status" value="1"/>
</dbReference>
<dbReference type="Proteomes" id="UP000019335">
    <property type="component" value="Chromosome 17"/>
</dbReference>
<accession>W7TT20</accession>
<evidence type="ECO:0000259" key="2">
    <source>
        <dbReference type="Pfam" id="PF12572"/>
    </source>
</evidence>
<dbReference type="EMBL" id="AZIL01001646">
    <property type="protein sequence ID" value="EWM23459.1"/>
    <property type="molecule type" value="Genomic_DNA"/>
</dbReference>
<feature type="domain" description="DUF3752" evidence="2">
    <location>
        <begin position="18"/>
        <end position="118"/>
    </location>
</feature>
<feature type="compositionally biased region" description="Basic and acidic residues" evidence="1">
    <location>
        <begin position="56"/>
        <end position="82"/>
    </location>
</feature>
<feature type="compositionally biased region" description="Basic and acidic residues" evidence="1">
    <location>
        <begin position="90"/>
        <end position="99"/>
    </location>
</feature>
<dbReference type="InterPro" id="IPR022226">
    <property type="entry name" value="DUF3752"/>
</dbReference>
<sequence length="122" mass="14004">MERLRRDAMTSQKHRGFTQRSERQRVTNPTAPKGPTSATEARLAQDEASAAAGRKTLLELHQEKLQAAQKKEKEKQRVEGIKRTPWSREAFMEGTKEMGARQASDLFTQAKELTGRFSRQYR</sequence>